<dbReference type="InterPro" id="IPR011257">
    <property type="entry name" value="DNA_glycosylase"/>
</dbReference>
<sequence>MPILWSGRPEADRLLEEEPLALLIGLVLDQQVKMEKAFNGPYDLKQRLGGLDAAEIASMSPEALDAVFRQRPALHRFPGNMARRVQKLCQMVATEYGGDAGAIWREVSDGDELARRISALPGFGDMKVRITISVLAKKFGVQPSGWERHAANWHTVADVDSEESMAQARDVKRRMKAEGKQ</sequence>
<protein>
    <submittedName>
        <fullName evidence="3">Fe-S cluster assembly protein HesB</fullName>
    </submittedName>
</protein>
<feature type="domain" description="HhH-GPD" evidence="2">
    <location>
        <begin position="24"/>
        <end position="158"/>
    </location>
</feature>
<reference evidence="3" key="1">
    <citation type="submission" date="2020-10" db="EMBL/GenBank/DDBJ databases">
        <title>Ca. Dormibacterota MAGs.</title>
        <authorList>
            <person name="Montgomery K."/>
        </authorList>
    </citation>
    <scope>NUCLEOTIDE SEQUENCE [LARGE SCALE GENOMIC DNA]</scope>
    <source>
        <strain evidence="3">SC8812_S17_10</strain>
    </source>
</reference>
<keyword evidence="4" id="KW-1185">Reference proteome</keyword>
<dbReference type="Gene3D" id="1.10.340.30">
    <property type="entry name" value="Hypothetical protein, domain 2"/>
    <property type="match status" value="1"/>
</dbReference>
<evidence type="ECO:0000256" key="1">
    <source>
        <dbReference type="SAM" id="MobiDB-lite"/>
    </source>
</evidence>
<dbReference type="Proteomes" id="UP000612893">
    <property type="component" value="Unassembled WGS sequence"/>
</dbReference>
<evidence type="ECO:0000259" key="2">
    <source>
        <dbReference type="Pfam" id="PF00730"/>
    </source>
</evidence>
<dbReference type="EMBL" id="JAEKNR010000083">
    <property type="protein sequence ID" value="MBJ7597893.1"/>
    <property type="molecule type" value="Genomic_DNA"/>
</dbReference>
<name>A0A934K8Z6_9BACT</name>
<dbReference type="InterPro" id="IPR003265">
    <property type="entry name" value="HhH-GPD_domain"/>
</dbReference>
<dbReference type="RefSeq" id="WP_338200485.1">
    <property type="nucleotide sequence ID" value="NZ_JAEKNR010000083.1"/>
</dbReference>
<comment type="caution">
    <text evidence="3">The sequence shown here is derived from an EMBL/GenBank/DDBJ whole genome shotgun (WGS) entry which is preliminary data.</text>
</comment>
<dbReference type="AlphaFoldDB" id="A0A934K8Z6"/>
<evidence type="ECO:0000313" key="3">
    <source>
        <dbReference type="EMBL" id="MBJ7597893.1"/>
    </source>
</evidence>
<organism evidence="3 4">
    <name type="scientific">Candidatus Nephthysia bennettiae</name>
    <dbReference type="NCBI Taxonomy" id="3127016"/>
    <lineage>
        <taxon>Bacteria</taxon>
        <taxon>Bacillati</taxon>
        <taxon>Candidatus Dormiibacterota</taxon>
        <taxon>Candidatus Dormibacteria</taxon>
        <taxon>Candidatus Dormibacterales</taxon>
        <taxon>Candidatus Dormibacteraceae</taxon>
        <taxon>Candidatus Nephthysia</taxon>
    </lineage>
</organism>
<evidence type="ECO:0000313" key="4">
    <source>
        <dbReference type="Proteomes" id="UP000612893"/>
    </source>
</evidence>
<feature type="region of interest" description="Disordered" evidence="1">
    <location>
        <begin position="161"/>
        <end position="181"/>
    </location>
</feature>
<dbReference type="InterPro" id="IPR017658">
    <property type="entry name" value="HhH-GPD_base_excis"/>
</dbReference>
<dbReference type="SUPFAM" id="SSF48150">
    <property type="entry name" value="DNA-glycosylase"/>
    <property type="match status" value="1"/>
</dbReference>
<accession>A0A934K8Z6</accession>
<gene>
    <name evidence="3" type="ORF">JF922_07375</name>
</gene>
<dbReference type="Pfam" id="PF00730">
    <property type="entry name" value="HhH-GPD"/>
    <property type="match status" value="1"/>
</dbReference>
<dbReference type="NCBIfam" id="TIGR03252">
    <property type="entry name" value="HhH-GPD-type base excision DNA repair protein"/>
    <property type="match status" value="1"/>
</dbReference>
<proteinExistence type="predicted"/>